<dbReference type="Proteomes" id="UP000245910">
    <property type="component" value="Chromosome III"/>
</dbReference>
<evidence type="ECO:0000313" key="1">
    <source>
        <dbReference type="EMBL" id="CEI70902.1"/>
    </source>
</evidence>
<dbReference type="STRING" id="56646.A0A2L2TIW2"/>
<proteinExistence type="predicted"/>
<dbReference type="OrthoDB" id="5071693at2759"/>
<sequence length="150" mass="17123">MLKLKQFIENCVDSSPTVDKPPEKIVKSKFADLSPSNRMGVISTLKIEWPKIDVMKCVVETVDRWLKRKTKNTSNIAFFDRKWNGRRNWAPAPWFNPWHGDGMGENIVTPIITATKIALWHGIPLQPLWQPGDELFEAVSNGLLINKARA</sequence>
<name>A0A2L2TIW2_9HYPO</name>
<accession>A0A2L2TIW2</accession>
<reference evidence="2" key="1">
    <citation type="submission" date="2014-10" db="EMBL/GenBank/DDBJ databases">
        <authorList>
            <person name="King R."/>
        </authorList>
    </citation>
    <scope>NUCLEOTIDE SEQUENCE [LARGE SCALE GENOMIC DNA]</scope>
    <source>
        <strain evidence="2">A3/5</strain>
    </source>
</reference>
<dbReference type="EMBL" id="LN649231">
    <property type="protein sequence ID" value="CEI70902.1"/>
    <property type="molecule type" value="Genomic_DNA"/>
</dbReference>
<dbReference type="AlphaFoldDB" id="A0A2L2TIW2"/>
<protein>
    <submittedName>
        <fullName evidence="1">Uncharacterized protein</fullName>
    </submittedName>
</protein>
<organism evidence="1 2">
    <name type="scientific">Fusarium venenatum</name>
    <dbReference type="NCBI Taxonomy" id="56646"/>
    <lineage>
        <taxon>Eukaryota</taxon>
        <taxon>Fungi</taxon>
        <taxon>Dikarya</taxon>
        <taxon>Ascomycota</taxon>
        <taxon>Pezizomycotina</taxon>
        <taxon>Sordariomycetes</taxon>
        <taxon>Hypocreomycetidae</taxon>
        <taxon>Hypocreales</taxon>
        <taxon>Nectriaceae</taxon>
        <taxon>Fusarium</taxon>
    </lineage>
</organism>
<keyword evidence="2" id="KW-1185">Reference proteome</keyword>
<evidence type="ECO:0000313" key="2">
    <source>
        <dbReference type="Proteomes" id="UP000245910"/>
    </source>
</evidence>